<evidence type="ECO:0000256" key="1">
    <source>
        <dbReference type="ARBA" id="ARBA00022857"/>
    </source>
</evidence>
<evidence type="ECO:0000313" key="6">
    <source>
        <dbReference type="Proteomes" id="UP001374584"/>
    </source>
</evidence>
<proteinExistence type="predicted"/>
<protein>
    <recommendedName>
        <fullName evidence="4">NAD-dependent epimerase/dehydratase domain-containing protein</fullName>
    </recommendedName>
</protein>
<dbReference type="GO" id="GO:0016616">
    <property type="term" value="F:oxidoreductase activity, acting on the CH-OH group of donors, NAD or NADP as acceptor"/>
    <property type="evidence" value="ECO:0007669"/>
    <property type="project" value="TreeGrafter"/>
</dbReference>
<feature type="transmembrane region" description="Helical" evidence="3">
    <location>
        <begin position="140"/>
        <end position="159"/>
    </location>
</feature>
<dbReference type="AlphaFoldDB" id="A0AAN9NY86"/>
<dbReference type="InterPro" id="IPR001509">
    <property type="entry name" value="Epimerase_deHydtase"/>
</dbReference>
<dbReference type="PANTHER" id="PTHR10366:SF776">
    <property type="entry name" value="NAD(P)-BINDING ROSSMANN-FOLD SUPERFAMILY PROTEIN"/>
    <property type="match status" value="1"/>
</dbReference>
<name>A0AAN9NY86_PHACN</name>
<dbReference type="Gene3D" id="3.40.50.720">
    <property type="entry name" value="NAD(P)-binding Rossmann-like Domain"/>
    <property type="match status" value="1"/>
</dbReference>
<dbReference type="Proteomes" id="UP001374584">
    <property type="component" value="Unassembled WGS sequence"/>
</dbReference>
<reference evidence="5 6" key="1">
    <citation type="submission" date="2024-01" db="EMBL/GenBank/DDBJ databases">
        <title>The genomes of 5 underutilized Papilionoideae crops provide insights into root nodulation and disease resistanc.</title>
        <authorList>
            <person name="Jiang F."/>
        </authorList>
    </citation>
    <scope>NUCLEOTIDE SEQUENCE [LARGE SCALE GENOMIC DNA]</scope>
    <source>
        <strain evidence="5">JINMINGXINNONG_FW02</strain>
        <tissue evidence="5">Leaves</tissue>
    </source>
</reference>
<accession>A0AAN9NY86</accession>
<gene>
    <name evidence="5" type="ORF">VNO80_00084</name>
</gene>
<dbReference type="SUPFAM" id="SSF51735">
    <property type="entry name" value="NAD(P)-binding Rossmann-fold domains"/>
    <property type="match status" value="1"/>
</dbReference>
<dbReference type="FunFam" id="3.40.50.720:FF:000382">
    <property type="entry name" value="NAD(P)-binding Rossmann-fold superfamily protein"/>
    <property type="match status" value="1"/>
</dbReference>
<dbReference type="PANTHER" id="PTHR10366">
    <property type="entry name" value="NAD DEPENDENT EPIMERASE/DEHYDRATASE"/>
    <property type="match status" value="1"/>
</dbReference>
<evidence type="ECO:0000256" key="3">
    <source>
        <dbReference type="SAM" id="Phobius"/>
    </source>
</evidence>
<keyword evidence="6" id="KW-1185">Reference proteome</keyword>
<comment type="caution">
    <text evidence="5">The sequence shown here is derived from an EMBL/GenBank/DDBJ whole genome shotgun (WGS) entry which is preliminary data.</text>
</comment>
<dbReference type="Pfam" id="PF01370">
    <property type="entry name" value="Epimerase"/>
    <property type="match status" value="1"/>
</dbReference>
<keyword evidence="3" id="KW-0812">Transmembrane</keyword>
<feature type="transmembrane region" description="Helical" evidence="3">
    <location>
        <begin position="42"/>
        <end position="59"/>
    </location>
</feature>
<organism evidence="5 6">
    <name type="scientific">Phaseolus coccineus</name>
    <name type="common">Scarlet runner bean</name>
    <name type="synonym">Phaseolus multiflorus</name>
    <dbReference type="NCBI Taxonomy" id="3886"/>
    <lineage>
        <taxon>Eukaryota</taxon>
        <taxon>Viridiplantae</taxon>
        <taxon>Streptophyta</taxon>
        <taxon>Embryophyta</taxon>
        <taxon>Tracheophyta</taxon>
        <taxon>Spermatophyta</taxon>
        <taxon>Magnoliopsida</taxon>
        <taxon>eudicotyledons</taxon>
        <taxon>Gunneridae</taxon>
        <taxon>Pentapetalae</taxon>
        <taxon>rosids</taxon>
        <taxon>fabids</taxon>
        <taxon>Fabales</taxon>
        <taxon>Fabaceae</taxon>
        <taxon>Papilionoideae</taxon>
        <taxon>50 kb inversion clade</taxon>
        <taxon>NPAAA clade</taxon>
        <taxon>indigoferoid/millettioid clade</taxon>
        <taxon>Phaseoleae</taxon>
        <taxon>Phaseolus</taxon>
    </lineage>
</organism>
<keyword evidence="3" id="KW-1133">Transmembrane helix</keyword>
<evidence type="ECO:0000259" key="4">
    <source>
        <dbReference type="Pfam" id="PF01370"/>
    </source>
</evidence>
<dbReference type="EMBL" id="JAYMYR010000001">
    <property type="protein sequence ID" value="KAK7381539.1"/>
    <property type="molecule type" value="Genomic_DNA"/>
</dbReference>
<sequence>MKETPTWTDWKENQLLDEKSAGLCMFIGVSQGVNQIDQVAESLVFSILISFVMVCLLRLHRGMNRQRQMQGLILKCLKLIELCTERFDEMSMKGRVALNVVVLEAMRFWKKQSEMRPDRCGPNGLQKDERRISEKVKISMAAKAVCVTGAGGFVASWLVKLLLSKGYTVHGTVRQPGSGKYEHLLKLDGASENLTLFRADLLNYDSILSAIAGCAAVFHVASPVPSTVVPNPQVELIEPAVQGTTNVLQACLEAKVQRVVFVSSVSAICICPNIPKDKVIDESYWSDKDYCKKTQNWYCYSKTEAEERALDFAKRTGLDVVSICPSLVLGPILQSTTVNASSLVLSKLLKGGDSFENKTRWIVDVRDLVDAILLVNEKHEEERRYICNAHTIKARDLTEKLKSIYPSYKYPSNFTEVDDYLRLSSEKLERLGWKYRSLEETLIDSVESYREAGLLQSE</sequence>
<keyword evidence="1" id="KW-0521">NADP</keyword>
<keyword evidence="3" id="KW-0472">Membrane</keyword>
<dbReference type="InterPro" id="IPR036291">
    <property type="entry name" value="NAD(P)-bd_dom_sf"/>
</dbReference>
<evidence type="ECO:0000313" key="5">
    <source>
        <dbReference type="EMBL" id="KAK7381539.1"/>
    </source>
</evidence>
<evidence type="ECO:0000256" key="2">
    <source>
        <dbReference type="ARBA" id="ARBA00023002"/>
    </source>
</evidence>
<dbReference type="CDD" id="cd08958">
    <property type="entry name" value="FR_SDR_e"/>
    <property type="match status" value="1"/>
</dbReference>
<dbReference type="InterPro" id="IPR050425">
    <property type="entry name" value="NAD(P)_dehydrat-like"/>
</dbReference>
<feature type="domain" description="NAD-dependent epimerase/dehydratase" evidence="4">
    <location>
        <begin position="145"/>
        <end position="382"/>
    </location>
</feature>
<keyword evidence="2" id="KW-0560">Oxidoreductase</keyword>